<gene>
    <name evidence="2" type="ORF">SETIT_7G219200v2</name>
</gene>
<feature type="region of interest" description="Disordered" evidence="1">
    <location>
        <begin position="1"/>
        <end position="48"/>
    </location>
</feature>
<accession>A0A368RY98</accession>
<dbReference type="OrthoDB" id="693285at2759"/>
<evidence type="ECO:0000313" key="2">
    <source>
        <dbReference type="EMBL" id="RCV35176.1"/>
    </source>
</evidence>
<reference evidence="2" key="1">
    <citation type="journal article" date="2012" name="Nat. Biotechnol.">
        <title>Reference genome sequence of the model plant Setaria.</title>
        <authorList>
            <person name="Bennetzen J.L."/>
            <person name="Schmutz J."/>
            <person name="Wang H."/>
            <person name="Percifield R."/>
            <person name="Hawkins J."/>
            <person name="Pontaroli A.C."/>
            <person name="Estep M."/>
            <person name="Feng L."/>
            <person name="Vaughn J.N."/>
            <person name="Grimwood J."/>
            <person name="Jenkins J."/>
            <person name="Barry K."/>
            <person name="Lindquist E."/>
            <person name="Hellsten U."/>
            <person name="Deshpande S."/>
            <person name="Wang X."/>
            <person name="Wu X."/>
            <person name="Mitros T."/>
            <person name="Triplett J."/>
            <person name="Yang X."/>
            <person name="Ye C.Y."/>
            <person name="Mauro-Herrera M."/>
            <person name="Wang L."/>
            <person name="Li P."/>
            <person name="Sharma M."/>
            <person name="Sharma R."/>
            <person name="Ronald P.C."/>
            <person name="Panaud O."/>
            <person name="Kellogg E.A."/>
            <person name="Brutnell T.P."/>
            <person name="Doust A.N."/>
            <person name="Tuskan G.A."/>
            <person name="Rokhsar D."/>
            <person name="Devos K.M."/>
        </authorList>
    </citation>
    <scope>NUCLEOTIDE SEQUENCE [LARGE SCALE GENOMIC DNA]</scope>
    <source>
        <strain evidence="2">Yugu1</strain>
    </source>
</reference>
<dbReference type="AlphaFoldDB" id="A0A368RY98"/>
<reference evidence="2" key="2">
    <citation type="submission" date="2015-07" db="EMBL/GenBank/DDBJ databases">
        <authorList>
            <person name="Noorani M."/>
        </authorList>
    </citation>
    <scope>NUCLEOTIDE SEQUENCE</scope>
    <source>
        <strain evidence="2">Yugu1</strain>
    </source>
</reference>
<feature type="compositionally biased region" description="Low complexity" evidence="1">
    <location>
        <begin position="1"/>
        <end position="12"/>
    </location>
</feature>
<protein>
    <recommendedName>
        <fullName evidence="3">F-box domain-containing protein</fullName>
    </recommendedName>
</protein>
<dbReference type="PANTHER" id="PTHR31672:SF13">
    <property type="entry name" value="F-BOX PROTEIN CPR30-LIKE"/>
    <property type="match status" value="1"/>
</dbReference>
<proteinExistence type="predicted"/>
<dbReference type="InterPro" id="IPR050796">
    <property type="entry name" value="SCF_F-box_component"/>
</dbReference>
<name>A0A368RY98_SETIT</name>
<feature type="compositionally biased region" description="Low complexity" evidence="1">
    <location>
        <begin position="22"/>
        <end position="48"/>
    </location>
</feature>
<dbReference type="PANTHER" id="PTHR31672">
    <property type="entry name" value="BNACNNG10540D PROTEIN"/>
    <property type="match status" value="1"/>
</dbReference>
<evidence type="ECO:0000256" key="1">
    <source>
        <dbReference type="SAM" id="MobiDB-lite"/>
    </source>
</evidence>
<organism evidence="2">
    <name type="scientific">Setaria italica</name>
    <name type="common">Foxtail millet</name>
    <name type="synonym">Panicum italicum</name>
    <dbReference type="NCBI Taxonomy" id="4555"/>
    <lineage>
        <taxon>Eukaryota</taxon>
        <taxon>Viridiplantae</taxon>
        <taxon>Streptophyta</taxon>
        <taxon>Embryophyta</taxon>
        <taxon>Tracheophyta</taxon>
        <taxon>Spermatophyta</taxon>
        <taxon>Magnoliopsida</taxon>
        <taxon>Liliopsida</taxon>
        <taxon>Poales</taxon>
        <taxon>Poaceae</taxon>
        <taxon>PACMAD clade</taxon>
        <taxon>Panicoideae</taxon>
        <taxon>Panicodae</taxon>
        <taxon>Paniceae</taxon>
        <taxon>Cenchrinae</taxon>
        <taxon>Setaria</taxon>
    </lineage>
</organism>
<evidence type="ECO:0008006" key="3">
    <source>
        <dbReference type="Google" id="ProtNLM"/>
    </source>
</evidence>
<feature type="region of interest" description="Disordered" evidence="1">
    <location>
        <begin position="82"/>
        <end position="116"/>
    </location>
</feature>
<dbReference type="EMBL" id="CM003534">
    <property type="protein sequence ID" value="RCV35176.1"/>
    <property type="molecule type" value="Genomic_DNA"/>
</dbReference>
<sequence>MEKAAVAAAGEDGIADERDKAAPSSSAVAPSPKKCKTAAVDAGASGAASSVPDDVVRNILARLPARTAVACTALSKHPGGLIRSPSGASTAASARRCRNRTSRTSPTALVRRRPEQKNPASRFYGFHVAGAGRLSCDGPMRTVAGWKYLGTRYVNTCNGVVLLASNGFSDLCRCTLWNPAVADVAREVTVAQQSPESKCLVLGFGYGRRSKTYKMLLCRKDTHQINRFIASGSLLVLEKSVILAFEVDDETVSKIDVPGERQNARLLHGMFELIEMSGRPCMVRIAGCCIALWLLTADHHREQMCVISDKDDIYCLSIVGVWHCGGMLVLHFECSIDDIWLYDVATKKIYKADMPGDLMVQRSDYELAWGYKPTLVSPGSIVGEISQDLERRRNRSAHIMEVTNPLSLQDMRKGQEATLNTVCLMEFLPLPVPAPFPRQAVAGRGAPGGGGPVRAPAAAVRVERQRWWRGKMRQGLAAGGASGGAKGGGGGARMLQGLPHAVTTLMAWR</sequence>